<dbReference type="Gene3D" id="3.30.70.1060">
    <property type="entry name" value="Dimeric alpha+beta barrel"/>
    <property type="match status" value="1"/>
</dbReference>
<accession>A0ABZ1WAX3</accession>
<gene>
    <name evidence="3" type="ORF">OG469_21485</name>
</gene>
<dbReference type="Proteomes" id="UP001432014">
    <property type="component" value="Chromosome"/>
</dbReference>
<evidence type="ECO:0000313" key="3">
    <source>
        <dbReference type="EMBL" id="WUS57855.1"/>
    </source>
</evidence>
<dbReference type="PANTHER" id="PTHR35174:SF4">
    <property type="entry name" value="BLL7163 PROTEIN"/>
    <property type="match status" value="1"/>
</dbReference>
<evidence type="ECO:0000256" key="1">
    <source>
        <dbReference type="ARBA" id="ARBA00007689"/>
    </source>
</evidence>
<name>A0ABZ1WAX3_9ACTN</name>
<feature type="domain" description="YCII-related" evidence="2">
    <location>
        <begin position="1"/>
        <end position="111"/>
    </location>
</feature>
<proteinExistence type="inferred from homology"/>
<comment type="similarity">
    <text evidence="1">Belongs to the YciI family.</text>
</comment>
<organism evidence="3 4">
    <name type="scientific">Kitasatospora herbaricolor</name>
    <dbReference type="NCBI Taxonomy" id="68217"/>
    <lineage>
        <taxon>Bacteria</taxon>
        <taxon>Bacillati</taxon>
        <taxon>Actinomycetota</taxon>
        <taxon>Actinomycetes</taxon>
        <taxon>Kitasatosporales</taxon>
        <taxon>Streptomycetaceae</taxon>
        <taxon>Kitasatospora</taxon>
    </lineage>
</organism>
<dbReference type="Pfam" id="PF03795">
    <property type="entry name" value="YCII"/>
    <property type="match status" value="1"/>
</dbReference>
<dbReference type="PANTHER" id="PTHR35174">
    <property type="entry name" value="BLL7171 PROTEIN-RELATED"/>
    <property type="match status" value="1"/>
</dbReference>
<evidence type="ECO:0000259" key="2">
    <source>
        <dbReference type="Pfam" id="PF03795"/>
    </source>
</evidence>
<dbReference type="EMBL" id="CP108482">
    <property type="protein sequence ID" value="WUS57855.1"/>
    <property type="molecule type" value="Genomic_DNA"/>
</dbReference>
<dbReference type="InterPro" id="IPR011008">
    <property type="entry name" value="Dimeric_a/b-barrel"/>
</dbReference>
<protein>
    <submittedName>
        <fullName evidence="3">YciI family protein</fullName>
    </submittedName>
</protein>
<sequence>MRFMMLVRSDAQTEEGAPPGKEIVEAMARYNDELIKAGVLLAAEGLHPSSKGALVSYSGGGATVTDGPFAEAKELIAGYWLIQVSSKDEAVQWATRIPFEEGAVELRQVFEAADFPPDVVSREIVAKEQGFRDEPLRNAPER</sequence>
<dbReference type="InterPro" id="IPR005545">
    <property type="entry name" value="YCII"/>
</dbReference>
<evidence type="ECO:0000313" key="4">
    <source>
        <dbReference type="Proteomes" id="UP001432014"/>
    </source>
</evidence>
<dbReference type="SUPFAM" id="SSF54909">
    <property type="entry name" value="Dimeric alpha+beta barrel"/>
    <property type="match status" value="1"/>
</dbReference>
<keyword evidence="4" id="KW-1185">Reference proteome</keyword>
<dbReference type="RefSeq" id="WP_329496313.1">
    <property type="nucleotide sequence ID" value="NZ_CP108460.1"/>
</dbReference>
<reference evidence="3 4" key="1">
    <citation type="submission" date="2022-10" db="EMBL/GenBank/DDBJ databases">
        <title>The complete genomes of actinobacterial strains from the NBC collection.</title>
        <authorList>
            <person name="Joergensen T.S."/>
            <person name="Alvarez Arevalo M."/>
            <person name="Sterndorff E.B."/>
            <person name="Faurdal D."/>
            <person name="Vuksanovic O."/>
            <person name="Mourched A.-S."/>
            <person name="Charusanti P."/>
            <person name="Shaw S."/>
            <person name="Blin K."/>
            <person name="Weber T."/>
        </authorList>
    </citation>
    <scope>NUCLEOTIDE SEQUENCE [LARGE SCALE GENOMIC DNA]</scope>
    <source>
        <strain evidence="3 4">NBC_01247</strain>
    </source>
</reference>